<comment type="subcellular location">
    <subcellularLocation>
        <location evidence="1">Cell membrane</location>
        <topology evidence="1">Multi-pass membrane protein</topology>
    </subcellularLocation>
</comment>
<dbReference type="Pfam" id="PF00474">
    <property type="entry name" value="SSF"/>
    <property type="match status" value="1"/>
</dbReference>
<evidence type="ECO:0000256" key="8">
    <source>
        <dbReference type="ARBA" id="ARBA00023065"/>
    </source>
</evidence>
<dbReference type="OrthoDB" id="9803597at2"/>
<dbReference type="PROSITE" id="PS50283">
    <property type="entry name" value="NA_SOLUT_SYMP_3"/>
    <property type="match status" value="1"/>
</dbReference>
<feature type="transmembrane region" description="Helical" evidence="11">
    <location>
        <begin position="500"/>
        <end position="522"/>
    </location>
</feature>
<feature type="transmembrane region" description="Helical" evidence="11">
    <location>
        <begin position="785"/>
        <end position="803"/>
    </location>
</feature>
<feature type="transmembrane region" description="Helical" evidence="11">
    <location>
        <begin position="624"/>
        <end position="649"/>
    </location>
</feature>
<keyword evidence="7" id="KW-0915">Sodium</keyword>
<evidence type="ECO:0000256" key="6">
    <source>
        <dbReference type="ARBA" id="ARBA00022989"/>
    </source>
</evidence>
<dbReference type="PANTHER" id="PTHR42985:SF40">
    <property type="entry name" value="LD47995P-RELATED"/>
    <property type="match status" value="1"/>
</dbReference>
<dbReference type="InterPro" id="IPR001734">
    <property type="entry name" value="Na/solute_symporter"/>
</dbReference>
<accession>A0A1H4AP10</accession>
<evidence type="ECO:0000256" key="10">
    <source>
        <dbReference type="ARBA" id="ARBA00023201"/>
    </source>
</evidence>
<feature type="transmembrane region" description="Helical" evidence="11">
    <location>
        <begin position="585"/>
        <end position="603"/>
    </location>
</feature>
<keyword evidence="4" id="KW-1003">Cell membrane</keyword>
<feature type="transmembrane region" description="Helical" evidence="11">
    <location>
        <begin position="430"/>
        <end position="451"/>
    </location>
</feature>
<name>A0A1H4AP10_9BACT</name>
<evidence type="ECO:0000256" key="12">
    <source>
        <dbReference type="SAM" id="SignalP"/>
    </source>
</evidence>
<proteinExistence type="inferred from homology"/>
<dbReference type="Gene3D" id="1.20.1730.10">
    <property type="entry name" value="Sodium/glucose cotransporter"/>
    <property type="match status" value="1"/>
</dbReference>
<evidence type="ECO:0000256" key="7">
    <source>
        <dbReference type="ARBA" id="ARBA00023053"/>
    </source>
</evidence>
<evidence type="ECO:0000313" key="13">
    <source>
        <dbReference type="EMBL" id="SEA37650.1"/>
    </source>
</evidence>
<feature type="transmembrane region" description="Helical" evidence="11">
    <location>
        <begin position="730"/>
        <end position="749"/>
    </location>
</feature>
<organism evidence="13 14">
    <name type="scientific">Alistipes timonensis JC136</name>
    <dbReference type="NCBI Taxonomy" id="1033731"/>
    <lineage>
        <taxon>Bacteria</taxon>
        <taxon>Pseudomonadati</taxon>
        <taxon>Bacteroidota</taxon>
        <taxon>Bacteroidia</taxon>
        <taxon>Bacteroidales</taxon>
        <taxon>Rikenellaceae</taxon>
        <taxon>Alistipes</taxon>
    </lineage>
</organism>
<dbReference type="Gene3D" id="2.120.10.80">
    <property type="entry name" value="Kelch-type beta propeller"/>
    <property type="match status" value="1"/>
</dbReference>
<dbReference type="NCBIfam" id="TIGR00813">
    <property type="entry name" value="sss"/>
    <property type="match status" value="1"/>
</dbReference>
<feature type="transmembrane region" description="Helical" evidence="11">
    <location>
        <begin position="534"/>
        <end position="556"/>
    </location>
</feature>
<evidence type="ECO:0000256" key="4">
    <source>
        <dbReference type="ARBA" id="ARBA00022475"/>
    </source>
</evidence>
<feature type="signal peptide" evidence="12">
    <location>
        <begin position="1"/>
        <end position="19"/>
    </location>
</feature>
<keyword evidence="8" id="KW-0406">Ion transport</keyword>
<evidence type="ECO:0000313" key="14">
    <source>
        <dbReference type="Proteomes" id="UP000183253"/>
    </source>
</evidence>
<dbReference type="GO" id="GO:0015293">
    <property type="term" value="F:symporter activity"/>
    <property type="evidence" value="ECO:0007669"/>
    <property type="project" value="TreeGrafter"/>
</dbReference>
<dbReference type="InterPro" id="IPR051163">
    <property type="entry name" value="Sodium:Solute_Symporter_SSF"/>
</dbReference>
<evidence type="ECO:0000256" key="2">
    <source>
        <dbReference type="ARBA" id="ARBA00006434"/>
    </source>
</evidence>
<dbReference type="InterPro" id="IPR056734">
    <property type="entry name" value="NANM"/>
</dbReference>
<dbReference type="AlphaFoldDB" id="A0A1H4AP10"/>
<dbReference type="Pfam" id="PF24996">
    <property type="entry name" value="NANM"/>
    <property type="match status" value="2"/>
</dbReference>
<feature type="transmembrane region" description="Helical" evidence="11">
    <location>
        <begin position="357"/>
        <end position="378"/>
    </location>
</feature>
<evidence type="ECO:0000256" key="11">
    <source>
        <dbReference type="SAM" id="Phobius"/>
    </source>
</evidence>
<evidence type="ECO:0000256" key="5">
    <source>
        <dbReference type="ARBA" id="ARBA00022692"/>
    </source>
</evidence>
<dbReference type="InterPro" id="IPR015915">
    <property type="entry name" value="Kelch-typ_b-propeller"/>
</dbReference>
<dbReference type="GO" id="GO:0005886">
    <property type="term" value="C:plasma membrane"/>
    <property type="evidence" value="ECO:0007669"/>
    <property type="project" value="UniProtKB-SubCell"/>
</dbReference>
<feature type="transmembrane region" description="Helical" evidence="11">
    <location>
        <begin position="669"/>
        <end position="691"/>
    </location>
</feature>
<feature type="transmembrane region" description="Helical" evidence="11">
    <location>
        <begin position="471"/>
        <end position="494"/>
    </location>
</feature>
<evidence type="ECO:0000256" key="9">
    <source>
        <dbReference type="ARBA" id="ARBA00023136"/>
    </source>
</evidence>
<sequence>MRNLILTLFLLLGTAVSTAGVPATQLTETDAIRWDTSLSLPQLDGTPNIGIAGAFSGRVDGKLLIAGGANFPDRTPEANGEKRYHRDLYIYDASRGWQVIRDALPAPRAYGISVTLPEGVLCIGGCDASECTDQVSLLTLDGDRPRFTPWPSLPRPLANAAGALVGHRIYVAGGIEQVGGGTAATRDFFMLDLHDRGRGWQELPPWPGPARAFAVAASQSDGFDNCFYLFSGRDFSGDSAWTVHKDGYRYNPRLGSWERLEGEFPVMAGTAAPFGTNHILLIGGRNGTNSDDRMLRLYHTITETLTEVPVSDEIDLPVTTNVLPDDDGILITSGEIRPGVRTPVLLRGTLQSTIHRLTGLDIGVITLYFLSLAFIGWYFSKNQKTSDDYFKGGGRIPWFIVGLSIFGTALSAITFMAIPAKAYATDWSYLLFNSGIVLAVPVIVLLFIPFYRRLNVTTAYEYLEARFNPLVRILCSIAFILFQIGRMGVVLLLPSIALNVVTGFDIFLCITLMGVLSLAYTLMGGIEAVAWTEALQVVVLLGAAVTVLVIVCLQLPEDLGTIVASASAAGKFNLGSTAFDLRQPTMWTVLIATFFTNITTYGTDQTIVQRYLTTATEREARKGVYVNAALTIPATILFFLVGTALWAFYRHYPAELSMAVRDSDAILPWYISTQLPSGVLGLIIAGLFAAAMSTLSSSMNSAATAFVTDIHRKICPAARNGRALLRTARLSTLVLGLVGVGFALIMASWEIKSLWDEFSKILGILLGGLGGLFLLGLTTRRANTFGALCGIAASVVVQILVARSGYVNLLLYSTTGFLSCFIVGYLASLCVPRSSRDTDSLTIYGKRKTGA</sequence>
<feature type="transmembrane region" description="Helical" evidence="11">
    <location>
        <begin position="809"/>
        <end position="831"/>
    </location>
</feature>
<evidence type="ECO:0000256" key="1">
    <source>
        <dbReference type="ARBA" id="ARBA00004651"/>
    </source>
</evidence>
<keyword evidence="3" id="KW-0813">Transport</keyword>
<feature type="chain" id="PRO_5010230979" evidence="12">
    <location>
        <begin position="20"/>
        <end position="851"/>
    </location>
</feature>
<protein>
    <submittedName>
        <fullName evidence="13">Transporter, SSS family</fullName>
    </submittedName>
</protein>
<dbReference type="InterPro" id="IPR038377">
    <property type="entry name" value="Na/Glc_symporter_sf"/>
</dbReference>
<evidence type="ECO:0000256" key="3">
    <source>
        <dbReference type="ARBA" id="ARBA00022448"/>
    </source>
</evidence>
<dbReference type="EMBL" id="FNRI01000003">
    <property type="protein sequence ID" value="SEA37650.1"/>
    <property type="molecule type" value="Genomic_DNA"/>
</dbReference>
<dbReference type="PANTHER" id="PTHR42985">
    <property type="entry name" value="SODIUM-COUPLED MONOCARBOXYLATE TRANSPORTER"/>
    <property type="match status" value="1"/>
</dbReference>
<dbReference type="STRING" id="1033731.SAMN05444145_10378"/>
<keyword evidence="12" id="KW-0732">Signal</keyword>
<feature type="transmembrane region" description="Helical" evidence="11">
    <location>
        <begin position="761"/>
        <end position="778"/>
    </location>
</feature>
<keyword evidence="10" id="KW-0739">Sodium transport</keyword>
<keyword evidence="5 11" id="KW-0812">Transmembrane</keyword>
<dbReference type="RefSeq" id="WP_074712019.1">
    <property type="nucleotide sequence ID" value="NZ_FNRI01000003.1"/>
</dbReference>
<feature type="transmembrane region" description="Helical" evidence="11">
    <location>
        <begin position="398"/>
        <end position="418"/>
    </location>
</feature>
<keyword evidence="9 11" id="KW-0472">Membrane</keyword>
<comment type="similarity">
    <text evidence="2">Belongs to the sodium:solute symporter (SSF) (TC 2.A.21) family.</text>
</comment>
<keyword evidence="6 11" id="KW-1133">Transmembrane helix</keyword>
<dbReference type="Proteomes" id="UP000183253">
    <property type="component" value="Unassembled WGS sequence"/>
</dbReference>
<keyword evidence="14" id="KW-1185">Reference proteome</keyword>
<reference evidence="13 14" key="1">
    <citation type="submission" date="2016-10" db="EMBL/GenBank/DDBJ databases">
        <authorList>
            <person name="de Groot N.N."/>
        </authorList>
    </citation>
    <scope>NUCLEOTIDE SEQUENCE [LARGE SCALE GENOMIC DNA]</scope>
    <source>
        <strain evidence="13 14">DSM 25383</strain>
    </source>
</reference>
<dbReference type="CDD" id="cd11495">
    <property type="entry name" value="SLC5sbd_NIS-like_u3"/>
    <property type="match status" value="1"/>
</dbReference>
<gene>
    <name evidence="13" type="ORF">SAMN05444145_10378</name>
</gene>
<dbReference type="SUPFAM" id="SSF117281">
    <property type="entry name" value="Kelch motif"/>
    <property type="match status" value="1"/>
</dbReference>
<dbReference type="GO" id="GO:0006814">
    <property type="term" value="P:sodium ion transport"/>
    <property type="evidence" value="ECO:0007669"/>
    <property type="project" value="UniProtKB-KW"/>
</dbReference>